<keyword evidence="1" id="KW-0812">Transmembrane</keyword>
<accession>A0A1I7ZB26</accession>
<reference evidence="3" key="1">
    <citation type="submission" date="2016-11" db="UniProtKB">
        <authorList>
            <consortium name="WormBaseParasite"/>
        </authorList>
    </citation>
    <scope>IDENTIFICATION</scope>
</reference>
<dbReference type="PANTHER" id="PTHR21329:SF3">
    <property type="entry name" value="PHOSPHATIDYLINOSITOL N-ACETYLGLUCOSAMINYLTRANSFERASE SUBUNIT Q"/>
    <property type="match status" value="1"/>
</dbReference>
<dbReference type="WBParaSite" id="L893_g24618.t1">
    <property type="protein sequence ID" value="L893_g24618.t1"/>
    <property type="gene ID" value="L893_g24618"/>
</dbReference>
<dbReference type="InterPro" id="IPR007720">
    <property type="entry name" value="PigQ/GPI1"/>
</dbReference>
<keyword evidence="2" id="KW-1185">Reference proteome</keyword>
<feature type="transmembrane region" description="Helical" evidence="1">
    <location>
        <begin position="128"/>
        <end position="150"/>
    </location>
</feature>
<protein>
    <submittedName>
        <fullName evidence="3">Phosphatidylinositol glycan, class Q</fullName>
    </submittedName>
</protein>
<dbReference type="AlphaFoldDB" id="A0A1I7ZB26"/>
<dbReference type="Proteomes" id="UP000095287">
    <property type="component" value="Unplaced"/>
</dbReference>
<dbReference type="GO" id="GO:0006506">
    <property type="term" value="P:GPI anchor biosynthetic process"/>
    <property type="evidence" value="ECO:0007669"/>
    <property type="project" value="InterPro"/>
</dbReference>
<keyword evidence="1" id="KW-0472">Membrane</keyword>
<organism evidence="2 3">
    <name type="scientific">Steinernema glaseri</name>
    <dbReference type="NCBI Taxonomy" id="37863"/>
    <lineage>
        <taxon>Eukaryota</taxon>
        <taxon>Metazoa</taxon>
        <taxon>Ecdysozoa</taxon>
        <taxon>Nematoda</taxon>
        <taxon>Chromadorea</taxon>
        <taxon>Rhabditida</taxon>
        <taxon>Tylenchina</taxon>
        <taxon>Panagrolaimomorpha</taxon>
        <taxon>Strongyloidoidea</taxon>
        <taxon>Steinernematidae</taxon>
        <taxon>Steinernema</taxon>
    </lineage>
</organism>
<feature type="transmembrane region" description="Helical" evidence="1">
    <location>
        <begin position="78"/>
        <end position="107"/>
    </location>
</feature>
<dbReference type="PANTHER" id="PTHR21329">
    <property type="entry name" value="PHOSPHATIDYLINOSITOL N-ACETYLGLUCOSAMINYLTRANSFERASE SUBUNIT Q-RELATED"/>
    <property type="match status" value="1"/>
</dbReference>
<evidence type="ECO:0000256" key="1">
    <source>
        <dbReference type="SAM" id="Phobius"/>
    </source>
</evidence>
<keyword evidence="1" id="KW-1133">Transmembrane helix</keyword>
<proteinExistence type="predicted"/>
<evidence type="ECO:0000313" key="3">
    <source>
        <dbReference type="WBParaSite" id="L893_g24618.t1"/>
    </source>
</evidence>
<dbReference type="GO" id="GO:0016020">
    <property type="term" value="C:membrane"/>
    <property type="evidence" value="ECO:0007669"/>
    <property type="project" value="InterPro"/>
</dbReference>
<dbReference type="GO" id="GO:0005783">
    <property type="term" value="C:endoplasmic reticulum"/>
    <property type="evidence" value="ECO:0007669"/>
    <property type="project" value="TreeGrafter"/>
</dbReference>
<evidence type="ECO:0000313" key="2">
    <source>
        <dbReference type="Proteomes" id="UP000095287"/>
    </source>
</evidence>
<dbReference type="Pfam" id="PF05024">
    <property type="entry name" value="Gpi1"/>
    <property type="match status" value="1"/>
</dbReference>
<name>A0A1I7ZB26_9BILA</name>
<sequence>MIHLLESTIGWIRKNPVGLKLNHQVSECLAQFFSYHIFLWDTFISVVYSKYVVTAFLCSGVLGISVLIASLIDVVNLLTIHILCFHIYASRLATISFKALLSLLRLFRGAKYNPLRKRVDSVILDSRQLFLATLFLTTLIFLFPTIGVYYSVFSVLHYTVCLIRFVLLSSLELANSIFSY</sequence>
<feature type="transmembrane region" description="Helical" evidence="1">
    <location>
        <begin position="156"/>
        <end position="178"/>
    </location>
</feature>
<feature type="transmembrane region" description="Helical" evidence="1">
    <location>
        <begin position="51"/>
        <end position="72"/>
    </location>
</feature>